<keyword evidence="2" id="KW-1185">Reference proteome</keyword>
<organism evidence="1 2">
    <name type="scientific">Russula earlei</name>
    <dbReference type="NCBI Taxonomy" id="71964"/>
    <lineage>
        <taxon>Eukaryota</taxon>
        <taxon>Fungi</taxon>
        <taxon>Dikarya</taxon>
        <taxon>Basidiomycota</taxon>
        <taxon>Agaricomycotina</taxon>
        <taxon>Agaricomycetes</taxon>
        <taxon>Russulales</taxon>
        <taxon>Russulaceae</taxon>
        <taxon>Russula</taxon>
    </lineage>
</organism>
<protein>
    <submittedName>
        <fullName evidence="1">Uncharacterized protein</fullName>
    </submittedName>
</protein>
<comment type="caution">
    <text evidence="1">The sequence shown here is derived from an EMBL/GenBank/DDBJ whole genome shotgun (WGS) entry which is preliminary data.</text>
</comment>
<dbReference type="Proteomes" id="UP001207468">
    <property type="component" value="Unassembled WGS sequence"/>
</dbReference>
<evidence type="ECO:0000313" key="2">
    <source>
        <dbReference type="Proteomes" id="UP001207468"/>
    </source>
</evidence>
<sequence length="2326" mass="261883">MLDRLSRFFQLFPTDTSLHPDFIVILSATLSHLALNKRDAVTRFAKRSWDGLLGIWGTKNKTTKESLIVVLRILFPFYTDRCPEAGLASLDFSYLEGVSRLWHLLDGEAESRWGVDGLSLNSLRLSRTGNQPCSASKTGAFVARTFQYGWNFDANQAMTWTILELQADCAEKLHILSESFHSQPPNLTKREGKRAKFDSPVVSLLHAIQQKSTPVIRSYHLQVLLFFIDRHWAVLHESLQQSVLSHLLQFISCDDPPIQSWAFLCLAAIAESQVSSGAIAALSSSLSSPHTWDPIWTHAIRRTDVPAVSRSACHVTYILLLHAKHLLTSQRVLVEIEAFAKDMDVQGPPYPYDSVFAFVALCLQVANQDMRLYKMRIEDKVLSWLADCYSLDAIRDLRGSSRSETSRTSSPLASDITLIMSSACGLQRRASLPCRMVLPESIVVYAVQEEYQTTVIRDFLLRARLPAFIPSSTESPSIVLSSIPTNAVTIDDLVSPGPRERKVSSILLKVLEDTDAMDSKSPLNAERARSIVDFSIAALSFEGLLILNGTLPNLRVLHAACKTAITIAKVFTCNKWTLEEMSLVLLGFDPLVRVAEDDDADPWIGLLSPHLEAGIRREVLDRLVNVNSDRECPSSPVYRELQRVIWRIPEVSNVLTQVMNAMKTILRVVLARMTGRPFTPDGVEAEDQDDFSLESGTIAVVPVEAQRQPSGRTPAEAILDVCMSFLAIGPILQSFGEEPTRDRELTDIVLNCNGDDTYLTNVRRRALNINLATLDNLLLKLMIIRLLDSTAHLWTQPDLIGHDTVDKVRNFFGWLLELVRVTDDGDGKRSRTKVRCWKVRDAFVAFLARYMALDPFERIWTTRSPSPSVDVGDADSSHGHPLTLPSHALPTTNQDDDIRVRFRSAYVNATLFNLPRFHNDQPMVQYREIHANLCTDMTMYEHMLTRFLALGNIMVVSSAVRRGPYWHILEAGYYSDKYNPHIIAVFRGVSDRLGLSGPSQLFEVYISQIAYSIFLAGVDFLRCPPEVLGYNDRKVSAESAHCQAAQISVVDGYLDCFAVLVGYELVSNVDNNVAKPSSLVDWRFTHVDQNWLDNTSFEDQMANDVDSIVVTVLRTLGDQDCQKIVTELGGPSQREGQVGDIKTHEANLPSYSAGTVLRALKWLSDHVPDTDSASTTYHVIQQLLTVIQESPLVNEQLRYMNALCLWVSCHFRHFRDPVLLHTFIHGVASLLEQTDLTLIAKSILEWALSQYAKVTEKDSRLANILIRICCVANEHAGSKSLAIAKIGEELLYWLEGQMLQLAKFSSVKGQVTKAFPAWPREPPPELESLCQDVSAHTLSSVLSDPRITSNKFTLYSQEQFSRIDIWRLKDCIPSSWQLHTADIDAFSSLLLSHKGQIQSFGLNPLSGQVPKHQQTRTHRGKAMKSPASDSSLAAERSILELLLTMLDSDMASKVHMAYRVLRTLPPESMPDAESWTTEHSTVLGYFRSRSRHPSTRSPAPLYVLLASDVYVNMARDFKTWITTFAMLLCDVLAEHNSFYSRLPIVLQADPDFAEQVTPILVHILLSTSFGDTKVNETPRTILSQFLSRVLISTTSDVSSLRAVVNIVLHLRLLQPRQADDELAYDKWLDLDFMLLSKSAILSGAYTTALLFHELALEYPVTDISSPRSADAENILFEIYSHIEEPDGFYGIKTQDLHRFLLKRFHHEHQWEKAFKFHGAALEARSQGGVDTEGVLHSLYSFGFDTLALSVQQNVFDASNLGATSSNMIYHLGWRTETWDLPDQASVSGSGSALYNALRAVSRERDPQVVDTIARKAMLDEMERLRTLGDEDLAGIREVIRNIMCLSQVNSLRNGLQECQKSGMLGPALWSKFGEIDGSFDFPALENIVATRISLLRSVRQKEQRQQTGNPLTPFISGLMDIEKQCLTRISEAARQSHNLQIGLNSVIRAQKLEHSPTALVSQEFANVLWDEREHKVAVQFLKDLIRLHFPDIKSETTQDHIQKASLLARLGSWTSEACLEKPMDIWTHYFHPAASLVTELIATVDRPKTSIATVYHQCAVFADRQYHTILRSPDAIKWKLYAERKEKEIQTRKEQILRTQSGSKTFHELKLDQARAERLLREDTQRYRKHSESLNTFLQQAIDMYSRCHIRLVSLWFANFNDTDLQDTVRPSIDRVPSRKFVFLAHQLSARLAKPTDNSVTGSQDILQNLILRMCREHPFHSLYQVYCLRPSLGSSHSNRRSSTRLDPAISHGERAAAAAYIFDLLRADSSSNQQVVDVERVCDAYLQWAQCPIKGSVDKARSGPYAIPSDMLILKLKDTRVPVLT</sequence>
<accession>A0ACC0UEY2</accession>
<gene>
    <name evidence="1" type="ORF">F5148DRAFT_1185674</name>
</gene>
<reference evidence="1" key="1">
    <citation type="submission" date="2021-03" db="EMBL/GenBank/DDBJ databases">
        <title>Evolutionary priming and transition to the ectomycorrhizal habit in an iconic lineage of mushroom-forming fungi: is preadaptation a requirement?</title>
        <authorList>
            <consortium name="DOE Joint Genome Institute"/>
            <person name="Looney B.P."/>
            <person name="Miyauchi S."/>
            <person name="Morin E."/>
            <person name="Drula E."/>
            <person name="Courty P.E."/>
            <person name="Chicoki N."/>
            <person name="Fauchery L."/>
            <person name="Kohler A."/>
            <person name="Kuo A."/>
            <person name="LaButti K."/>
            <person name="Pangilinan J."/>
            <person name="Lipzen A."/>
            <person name="Riley R."/>
            <person name="Andreopoulos W."/>
            <person name="He G."/>
            <person name="Johnson J."/>
            <person name="Barry K.W."/>
            <person name="Grigoriev I.V."/>
            <person name="Nagy L."/>
            <person name="Hibbett D."/>
            <person name="Henrissat B."/>
            <person name="Matheny P.B."/>
            <person name="Labbe J."/>
            <person name="Martin A.F."/>
        </authorList>
    </citation>
    <scope>NUCLEOTIDE SEQUENCE</scope>
    <source>
        <strain evidence="1">BPL698</strain>
    </source>
</reference>
<proteinExistence type="predicted"/>
<evidence type="ECO:0000313" key="1">
    <source>
        <dbReference type="EMBL" id="KAI9509667.1"/>
    </source>
</evidence>
<feature type="non-terminal residue" evidence="1">
    <location>
        <position position="2326"/>
    </location>
</feature>
<name>A0ACC0UEY2_9AGAM</name>
<dbReference type="EMBL" id="JAGFNK010000058">
    <property type="protein sequence ID" value="KAI9509667.1"/>
    <property type="molecule type" value="Genomic_DNA"/>
</dbReference>